<evidence type="ECO:0000256" key="4">
    <source>
        <dbReference type="ARBA" id="ARBA00022692"/>
    </source>
</evidence>
<evidence type="ECO:0000259" key="8">
    <source>
        <dbReference type="Pfam" id="PF01694"/>
    </source>
</evidence>
<evidence type="ECO:0000256" key="5">
    <source>
        <dbReference type="ARBA" id="ARBA00022989"/>
    </source>
</evidence>
<gene>
    <name evidence="9" type="ORF">DEM27_08815</name>
</gene>
<evidence type="ECO:0000256" key="3">
    <source>
        <dbReference type="ARBA" id="ARBA00022519"/>
    </source>
</evidence>
<keyword evidence="9" id="KW-0378">Hydrolase</keyword>
<dbReference type="AlphaFoldDB" id="A0A2U2DT33"/>
<dbReference type="SUPFAM" id="SSF144091">
    <property type="entry name" value="Rhomboid-like"/>
    <property type="match status" value="1"/>
</dbReference>
<proteinExistence type="predicted"/>
<dbReference type="GO" id="GO:0004252">
    <property type="term" value="F:serine-type endopeptidase activity"/>
    <property type="evidence" value="ECO:0007669"/>
    <property type="project" value="InterPro"/>
</dbReference>
<dbReference type="Proteomes" id="UP000245252">
    <property type="component" value="Unassembled WGS sequence"/>
</dbReference>
<protein>
    <submittedName>
        <fullName evidence="9">Rhomboid family intramembrane serine protease</fullName>
    </submittedName>
</protein>
<feature type="transmembrane region" description="Helical" evidence="7">
    <location>
        <begin position="26"/>
        <end position="46"/>
    </location>
</feature>
<dbReference type="OrthoDB" id="9797190at2"/>
<reference evidence="9 10" key="1">
    <citation type="submission" date="2018-05" db="EMBL/GenBank/DDBJ databases">
        <title>The draft genome of strain NS-104.</title>
        <authorList>
            <person name="Hang P."/>
            <person name="Jiang J."/>
        </authorList>
    </citation>
    <scope>NUCLEOTIDE SEQUENCE [LARGE SCALE GENOMIC DNA]</scope>
    <source>
        <strain evidence="9 10">NS-104</strain>
    </source>
</reference>
<keyword evidence="5 7" id="KW-1133">Transmembrane helix</keyword>
<dbReference type="GO" id="GO:0006508">
    <property type="term" value="P:proteolysis"/>
    <property type="evidence" value="ECO:0007669"/>
    <property type="project" value="UniProtKB-KW"/>
</dbReference>
<dbReference type="EMBL" id="QFBC01000003">
    <property type="protein sequence ID" value="PWE56480.1"/>
    <property type="molecule type" value="Genomic_DNA"/>
</dbReference>
<feature type="domain" description="Peptidase S54 rhomboid" evidence="8">
    <location>
        <begin position="77"/>
        <end position="234"/>
    </location>
</feature>
<feature type="transmembrane region" description="Helical" evidence="7">
    <location>
        <begin position="140"/>
        <end position="161"/>
    </location>
</feature>
<evidence type="ECO:0000256" key="1">
    <source>
        <dbReference type="ARBA" id="ARBA00004141"/>
    </source>
</evidence>
<evidence type="ECO:0000256" key="7">
    <source>
        <dbReference type="SAM" id="Phobius"/>
    </source>
</evidence>
<sequence length="240" mass="26009">MSDASDLPERGSNGQGSNPPALNLPAAVTASIVIILVVYVLGAYVLSADARDAMFFYGGFIPARYTYPLAEQGLEWLWTPVTYSFLHGGVEHLGFNALWLAAFGAPVVRRIGTARFIVFWAVSSVASAALYLGLHWNEASLLIGASGVISALMGAACRFAFPPDQRRSARQVHLYPRLSIADSLRSRTVAMFMLVWFIGNVIFALGIPLLGDIGNVAWEAHIGGFLFGFLLFALFDPKPR</sequence>
<keyword evidence="2" id="KW-1003">Cell membrane</keyword>
<keyword evidence="9" id="KW-0645">Protease</keyword>
<dbReference type="InterPro" id="IPR035952">
    <property type="entry name" value="Rhomboid-like_sf"/>
</dbReference>
<keyword evidence="6 7" id="KW-0472">Membrane</keyword>
<feature type="transmembrane region" description="Helical" evidence="7">
    <location>
        <begin position="116"/>
        <end position="134"/>
    </location>
</feature>
<evidence type="ECO:0000256" key="2">
    <source>
        <dbReference type="ARBA" id="ARBA00022475"/>
    </source>
</evidence>
<dbReference type="PANTHER" id="PTHR43066:SF26">
    <property type="entry name" value="RHOMBOID PROTEASE GLPG"/>
    <property type="match status" value="1"/>
</dbReference>
<feature type="transmembrane region" description="Helical" evidence="7">
    <location>
        <begin position="189"/>
        <end position="210"/>
    </location>
</feature>
<comment type="caution">
    <text evidence="9">The sequence shown here is derived from an EMBL/GenBank/DDBJ whole genome shotgun (WGS) entry which is preliminary data.</text>
</comment>
<dbReference type="RefSeq" id="WP_109457855.1">
    <property type="nucleotide sequence ID" value="NZ_QFBC01000003.1"/>
</dbReference>
<accession>A0A2U2DT33</accession>
<dbReference type="InterPro" id="IPR022764">
    <property type="entry name" value="Peptidase_S54_rhomboid_dom"/>
</dbReference>
<dbReference type="Gene3D" id="1.20.1540.10">
    <property type="entry name" value="Rhomboid-like"/>
    <property type="match status" value="1"/>
</dbReference>
<name>A0A2U2DT33_9HYPH</name>
<dbReference type="GO" id="GO:0016020">
    <property type="term" value="C:membrane"/>
    <property type="evidence" value="ECO:0007669"/>
    <property type="project" value="UniProtKB-SubCell"/>
</dbReference>
<evidence type="ECO:0000313" key="9">
    <source>
        <dbReference type="EMBL" id="PWE56480.1"/>
    </source>
</evidence>
<feature type="transmembrane region" description="Helical" evidence="7">
    <location>
        <begin position="216"/>
        <end position="235"/>
    </location>
</feature>
<evidence type="ECO:0000256" key="6">
    <source>
        <dbReference type="ARBA" id="ARBA00023136"/>
    </source>
</evidence>
<keyword evidence="3" id="KW-0997">Cell inner membrane</keyword>
<comment type="subcellular location">
    <subcellularLocation>
        <location evidence="1">Membrane</location>
        <topology evidence="1">Multi-pass membrane protein</topology>
    </subcellularLocation>
</comment>
<dbReference type="Pfam" id="PF01694">
    <property type="entry name" value="Rhomboid"/>
    <property type="match status" value="1"/>
</dbReference>
<keyword evidence="10" id="KW-1185">Reference proteome</keyword>
<dbReference type="PANTHER" id="PTHR43066">
    <property type="entry name" value="RHOMBOID-RELATED PROTEIN"/>
    <property type="match status" value="1"/>
</dbReference>
<keyword evidence="4 7" id="KW-0812">Transmembrane</keyword>
<organism evidence="9 10">
    <name type="scientific">Metarhizobium album</name>
    <dbReference type="NCBI Taxonomy" id="2182425"/>
    <lineage>
        <taxon>Bacteria</taxon>
        <taxon>Pseudomonadati</taxon>
        <taxon>Pseudomonadota</taxon>
        <taxon>Alphaproteobacteria</taxon>
        <taxon>Hyphomicrobiales</taxon>
        <taxon>Rhizobiaceae</taxon>
        <taxon>Metarhizobium</taxon>
    </lineage>
</organism>
<evidence type="ECO:0000313" key="10">
    <source>
        <dbReference type="Proteomes" id="UP000245252"/>
    </source>
</evidence>